<sequence length="306" mass="35097">MYTLQILKIWSFLVLGLLGCNVIVSQDQQIEIRISNDKFVFQDKYYTNGLHITYRKNVNSNILFKKTKNEKLQTNISIGNETYTPSNLFSFDTNDFDRPYAGWLFGSLELGKIKSNSALFLALESGITGEASLAGKLQNAFHGLLNIEKPTWEDEIAFKWLFNFKIKKIYNFQISKNLDIQNRASLSLGSKDTYLQNNVFLFFGKFNDFQNSYRIQALDATFKKEFFGFIGGGYKYVALNTLIQGSPFRNNDPFTSIAENHVFNMVVGSALKIRNQVYKIEFNYNSKETPLSKSHIYGMLVFGFGI</sequence>
<dbReference type="InterPro" id="IPR037107">
    <property type="entry name" value="Put_OMP_sf"/>
</dbReference>
<name>A0A4Q9FM39_9FLAO</name>
<dbReference type="RefSeq" id="WP_130937558.1">
    <property type="nucleotide sequence ID" value="NZ_BMEE01000002.1"/>
</dbReference>
<proteinExistence type="predicted"/>
<evidence type="ECO:0000313" key="2">
    <source>
        <dbReference type="Proteomes" id="UP000292372"/>
    </source>
</evidence>
<dbReference type="EMBL" id="SIRS01000005">
    <property type="protein sequence ID" value="TBN14437.1"/>
    <property type="molecule type" value="Genomic_DNA"/>
</dbReference>
<keyword evidence="2" id="KW-1185">Reference proteome</keyword>
<gene>
    <name evidence="1" type="ORF">EYD46_12755</name>
</gene>
<reference evidence="1 2" key="1">
    <citation type="journal article" date="2015" name="Int. J. Syst. Evol. Microbiol.">
        <title>Hyunsoonleella pacifica sp. nov., isolated from seawater of South Pacific Gyre.</title>
        <authorList>
            <person name="Gao X."/>
            <person name="Zhang Z."/>
            <person name="Dai X."/>
            <person name="Zhang X.H."/>
        </authorList>
    </citation>
    <scope>NUCLEOTIDE SEQUENCE [LARGE SCALE GENOMIC DNA]</scope>
    <source>
        <strain evidence="1 2">SW033</strain>
    </source>
</reference>
<dbReference type="InterPro" id="IPR018707">
    <property type="entry name" value="LpxR"/>
</dbReference>
<protein>
    <submittedName>
        <fullName evidence="1">DUF2219 family protein</fullName>
    </submittedName>
</protein>
<dbReference type="OrthoDB" id="622552at2"/>
<comment type="caution">
    <text evidence="1">The sequence shown here is derived from an EMBL/GenBank/DDBJ whole genome shotgun (WGS) entry which is preliminary data.</text>
</comment>
<dbReference type="Pfam" id="PF09982">
    <property type="entry name" value="LpxR"/>
    <property type="match status" value="1"/>
</dbReference>
<accession>A0A4Q9FM39</accession>
<dbReference type="AlphaFoldDB" id="A0A4Q9FM39"/>
<dbReference type="Proteomes" id="UP000292372">
    <property type="component" value="Unassembled WGS sequence"/>
</dbReference>
<evidence type="ECO:0000313" key="1">
    <source>
        <dbReference type="EMBL" id="TBN14437.1"/>
    </source>
</evidence>
<dbReference type="Gene3D" id="2.40.128.140">
    <property type="entry name" value="Outer membrane protein"/>
    <property type="match status" value="1"/>
</dbReference>
<organism evidence="1 2">
    <name type="scientific">Hyunsoonleella pacifica</name>
    <dbReference type="NCBI Taxonomy" id="1080224"/>
    <lineage>
        <taxon>Bacteria</taxon>
        <taxon>Pseudomonadati</taxon>
        <taxon>Bacteroidota</taxon>
        <taxon>Flavobacteriia</taxon>
        <taxon>Flavobacteriales</taxon>
        <taxon>Flavobacteriaceae</taxon>
    </lineage>
</organism>